<dbReference type="EMBL" id="VBQZ03000019">
    <property type="protein sequence ID" value="MXQ84116.1"/>
    <property type="molecule type" value="Genomic_DNA"/>
</dbReference>
<dbReference type="Proteomes" id="UP000322234">
    <property type="component" value="Unassembled WGS sequence"/>
</dbReference>
<protein>
    <submittedName>
        <fullName evidence="2">Uncharacterized protein</fullName>
    </submittedName>
</protein>
<feature type="region of interest" description="Disordered" evidence="1">
    <location>
        <begin position="29"/>
        <end position="62"/>
    </location>
</feature>
<dbReference type="AlphaFoldDB" id="A0A6B0R6T4"/>
<name>A0A6B0R6T4_9CETA</name>
<evidence type="ECO:0000256" key="1">
    <source>
        <dbReference type="SAM" id="MobiDB-lite"/>
    </source>
</evidence>
<organism evidence="2 3">
    <name type="scientific">Bos mutus</name>
    <name type="common">wild yak</name>
    <dbReference type="NCBI Taxonomy" id="72004"/>
    <lineage>
        <taxon>Eukaryota</taxon>
        <taxon>Metazoa</taxon>
        <taxon>Chordata</taxon>
        <taxon>Craniata</taxon>
        <taxon>Vertebrata</taxon>
        <taxon>Euteleostomi</taxon>
        <taxon>Mammalia</taxon>
        <taxon>Eutheria</taxon>
        <taxon>Laurasiatheria</taxon>
        <taxon>Artiodactyla</taxon>
        <taxon>Ruminantia</taxon>
        <taxon>Pecora</taxon>
        <taxon>Bovidae</taxon>
        <taxon>Bovinae</taxon>
        <taxon>Bos</taxon>
    </lineage>
</organism>
<gene>
    <name evidence="2" type="ORF">E5288_WYG012118</name>
</gene>
<evidence type="ECO:0000313" key="3">
    <source>
        <dbReference type="Proteomes" id="UP000322234"/>
    </source>
</evidence>
<keyword evidence="3" id="KW-1185">Reference proteome</keyword>
<comment type="caution">
    <text evidence="2">The sequence shown here is derived from an EMBL/GenBank/DDBJ whole genome shotgun (WGS) entry which is preliminary data.</text>
</comment>
<accession>A0A6B0R6T4</accession>
<feature type="compositionally biased region" description="Polar residues" evidence="1">
    <location>
        <begin position="40"/>
        <end position="62"/>
    </location>
</feature>
<evidence type="ECO:0000313" key="2">
    <source>
        <dbReference type="EMBL" id="MXQ84116.1"/>
    </source>
</evidence>
<reference evidence="2" key="1">
    <citation type="submission" date="2019-10" db="EMBL/GenBank/DDBJ databases">
        <title>The sequence and de novo assembly of the wild yak genome.</title>
        <authorList>
            <person name="Liu Y."/>
        </authorList>
    </citation>
    <scope>NUCLEOTIDE SEQUENCE [LARGE SCALE GENOMIC DNA]</scope>
    <source>
        <strain evidence="2">WY2019</strain>
    </source>
</reference>
<sequence>MRKDFYVEQSVAGHKTTVCSRAGSRSRVSSVELKPESTRSRTSVNVATQETDTRSQPGSISACSDRLGPSLSHPYFAMFIDTIIYFTLLSDALMWPLFNTVNVSYPWSTRVRRGSSHGQEPILSATCRRTERVQTTDGTVESGRESLKKAKENPVPIVAVVDEANSANTRGALQLSREIGWAISEHLQQGPLFEQRGAWCVAAMKPAPWLLCGQSTAGARVLCGQSMAGARVLCGQSMAGARVLCGQSMAGARVLCDQSMAGARVLCGQSMAGARVLCDQSMAGARGRVHSREEGLT</sequence>
<proteinExistence type="predicted"/>